<dbReference type="EMBL" id="VJWL01000005">
    <property type="protein sequence ID" value="TRW47963.1"/>
    <property type="molecule type" value="Genomic_DNA"/>
</dbReference>
<keyword evidence="6" id="KW-1185">Reference proteome</keyword>
<dbReference type="InterPro" id="IPR027477">
    <property type="entry name" value="Succ_DH/fumarate_Rdtase_cat_sf"/>
</dbReference>
<dbReference type="SUPFAM" id="SSF51905">
    <property type="entry name" value="FAD/NAD(P)-binding domain"/>
    <property type="match status" value="1"/>
</dbReference>
<dbReference type="InterPro" id="IPR036188">
    <property type="entry name" value="FAD/NAD-bd_sf"/>
</dbReference>
<accession>A0A552X051</accession>
<dbReference type="InterPro" id="IPR003953">
    <property type="entry name" value="FAD-dep_OxRdtase_2_FAD-bd"/>
</dbReference>
<dbReference type="PANTHER" id="PTHR43260:SF1">
    <property type="entry name" value="KSDD-LIKE STEROID DEHYDROGENASE RV0785"/>
    <property type="match status" value="1"/>
</dbReference>
<feature type="domain" description="FAD-dependent oxidoreductase 2 FAD-binding" evidence="4">
    <location>
        <begin position="15"/>
        <end position="525"/>
    </location>
</feature>
<evidence type="ECO:0000313" key="6">
    <source>
        <dbReference type="Proteomes" id="UP000320359"/>
    </source>
</evidence>
<dbReference type="PANTHER" id="PTHR43260">
    <property type="entry name" value="3-KETOSTEROID-DELTA-1-DEHYDROGENASE"/>
    <property type="match status" value="1"/>
</dbReference>
<dbReference type="InterPro" id="IPR014614">
    <property type="entry name" value="KsdD_DH"/>
</dbReference>
<dbReference type="Gene3D" id="3.90.700.10">
    <property type="entry name" value="Succinate dehydrogenase/fumarate reductase flavoprotein, catalytic domain"/>
    <property type="match status" value="1"/>
</dbReference>
<organism evidence="5 6">
    <name type="scientific">Aliidiomarina halalkaliphila</name>
    <dbReference type="NCBI Taxonomy" id="2593535"/>
    <lineage>
        <taxon>Bacteria</taxon>
        <taxon>Pseudomonadati</taxon>
        <taxon>Pseudomonadota</taxon>
        <taxon>Gammaproteobacteria</taxon>
        <taxon>Alteromonadales</taxon>
        <taxon>Idiomarinaceae</taxon>
        <taxon>Aliidiomarina</taxon>
    </lineage>
</organism>
<dbReference type="PIRSF" id="PIRSF036654">
    <property type="entry name" value="UCP036654"/>
    <property type="match status" value="1"/>
</dbReference>
<evidence type="ECO:0000256" key="3">
    <source>
        <dbReference type="ARBA" id="ARBA00023002"/>
    </source>
</evidence>
<dbReference type="Pfam" id="PF00890">
    <property type="entry name" value="FAD_binding_2"/>
    <property type="match status" value="1"/>
</dbReference>
<comment type="caution">
    <text evidence="5">The sequence shown here is derived from an EMBL/GenBank/DDBJ whole genome shotgun (WGS) entry which is preliminary data.</text>
</comment>
<evidence type="ECO:0000256" key="2">
    <source>
        <dbReference type="ARBA" id="ARBA00022630"/>
    </source>
</evidence>
<dbReference type="Gene3D" id="3.50.50.60">
    <property type="entry name" value="FAD/NAD(P)-binding domain"/>
    <property type="match status" value="2"/>
</dbReference>
<comment type="cofactor">
    <cofactor evidence="1">
        <name>FAD</name>
        <dbReference type="ChEBI" id="CHEBI:57692"/>
    </cofactor>
</comment>
<reference evidence="5 6" key="1">
    <citation type="submission" date="2019-07" db="EMBL/GenBank/DDBJ databases">
        <authorList>
            <person name="Yang M."/>
            <person name="Zhao D."/>
            <person name="Xiang H."/>
        </authorList>
    </citation>
    <scope>NUCLEOTIDE SEQUENCE [LARGE SCALE GENOMIC DNA]</scope>
    <source>
        <strain evidence="5 6">IM1326</strain>
    </source>
</reference>
<protein>
    <submittedName>
        <fullName evidence="5">FAD-binding dehydrogenase</fullName>
    </submittedName>
</protein>
<gene>
    <name evidence="5" type="ORF">FM042_11570</name>
</gene>
<dbReference type="NCBIfam" id="NF009472">
    <property type="entry name" value="PRK12834.1"/>
    <property type="match status" value="1"/>
</dbReference>
<keyword evidence="2" id="KW-0285">Flavoprotein</keyword>
<dbReference type="AlphaFoldDB" id="A0A552X051"/>
<keyword evidence="3" id="KW-0560">Oxidoreductase</keyword>
<sequence>MSSTQKIAQHDYSTDVLIIGGGIAGITAAFEALDANLRVILVDAEPETEFGGQANQAFGGMLLINTPEQRKNGISDSPELLYRDWCVAAQFGEQDVWGKRWAYEYAYHCKSEIYDWLQHRGIRFFPAVQWVERGNHGDGNSRPRYHIAWGCGRGIVQTLIQQLRTHKNAAKLSLLFEHRVESLTLAKNGVTGCVGLNAEENQFRVQAMSTVVCSGGINGNLEQVRAHWADIYGRFPENILSGVSPAADGSVHHAVSEIGGQVINLGYMWNYAAGIAHPQPQFPHHGLSLIPPRSALWFNAHGERIGPMPMVTGFDTHDLCKRTGQQPGQYTWQVMNWRIAAKELAISGTDENPHFRDKKILKVIWQTLRGNHRLVQWLTDECPDVVMADTLEQLIEKMQALEPRIAINGEQLAADIKHYDNQINAGPSFWNDDQLRRIQQLRQWRSDRLRTCKFQKIMDPKAGPLIAIRERIISRKSMGGIQTNLQAQVLDAKGSAIPGLFAAGEAAGFGGGGISGIRSLEGTFLSNCIFNARRAIQAITHISEQSNALERNGSSL</sequence>
<dbReference type="GO" id="GO:0016627">
    <property type="term" value="F:oxidoreductase activity, acting on the CH-CH group of donors"/>
    <property type="evidence" value="ECO:0007669"/>
    <property type="project" value="InterPro"/>
</dbReference>
<dbReference type="RefSeq" id="WP_143236602.1">
    <property type="nucleotide sequence ID" value="NZ_VJWL01000005.1"/>
</dbReference>
<name>A0A552X051_9GAMM</name>
<evidence type="ECO:0000256" key="1">
    <source>
        <dbReference type="ARBA" id="ARBA00001974"/>
    </source>
</evidence>
<proteinExistence type="predicted"/>
<dbReference type="Proteomes" id="UP000320359">
    <property type="component" value="Unassembled WGS sequence"/>
</dbReference>
<evidence type="ECO:0000259" key="4">
    <source>
        <dbReference type="Pfam" id="PF00890"/>
    </source>
</evidence>
<dbReference type="OrthoDB" id="9813348at2"/>
<evidence type="ECO:0000313" key="5">
    <source>
        <dbReference type="EMBL" id="TRW47963.1"/>
    </source>
</evidence>